<gene>
    <name evidence="3" type="ordered locus">Hoch_3053</name>
</gene>
<dbReference type="EMBL" id="CP001804">
    <property type="protein sequence ID" value="ACY15559.1"/>
    <property type="molecule type" value="Genomic_DNA"/>
</dbReference>
<evidence type="ECO:0008006" key="5">
    <source>
        <dbReference type="Google" id="ProtNLM"/>
    </source>
</evidence>
<accession>D0LR51</accession>
<reference evidence="3 4" key="1">
    <citation type="journal article" date="2010" name="Stand. Genomic Sci.">
        <title>Complete genome sequence of Haliangium ochraceum type strain (SMP-2).</title>
        <authorList>
            <consortium name="US DOE Joint Genome Institute (JGI-PGF)"/>
            <person name="Ivanova N."/>
            <person name="Daum C."/>
            <person name="Lang E."/>
            <person name="Abt B."/>
            <person name="Kopitz M."/>
            <person name="Saunders E."/>
            <person name="Lapidus A."/>
            <person name="Lucas S."/>
            <person name="Glavina Del Rio T."/>
            <person name="Nolan M."/>
            <person name="Tice H."/>
            <person name="Copeland A."/>
            <person name="Cheng J.F."/>
            <person name="Chen F."/>
            <person name="Bruce D."/>
            <person name="Goodwin L."/>
            <person name="Pitluck S."/>
            <person name="Mavromatis K."/>
            <person name="Pati A."/>
            <person name="Mikhailova N."/>
            <person name="Chen A."/>
            <person name="Palaniappan K."/>
            <person name="Land M."/>
            <person name="Hauser L."/>
            <person name="Chang Y.J."/>
            <person name="Jeffries C.D."/>
            <person name="Detter J.C."/>
            <person name="Brettin T."/>
            <person name="Rohde M."/>
            <person name="Goker M."/>
            <person name="Bristow J."/>
            <person name="Markowitz V."/>
            <person name="Eisen J.A."/>
            <person name="Hugenholtz P."/>
            <person name="Kyrpides N.C."/>
            <person name="Klenk H.P."/>
        </authorList>
    </citation>
    <scope>NUCLEOTIDE SEQUENCE [LARGE SCALE GENOMIC DNA]</scope>
    <source>
        <strain evidence="4">DSM 14365 / CIP 107738 / JCM 11303 / AJ 13395 / SMP-2</strain>
    </source>
</reference>
<evidence type="ECO:0000313" key="4">
    <source>
        <dbReference type="Proteomes" id="UP000001880"/>
    </source>
</evidence>
<dbReference type="HOGENOM" id="CLU_264816_0_0_7"/>
<organism evidence="3 4">
    <name type="scientific">Haliangium ochraceum (strain DSM 14365 / JCM 11303 / SMP-2)</name>
    <dbReference type="NCBI Taxonomy" id="502025"/>
    <lineage>
        <taxon>Bacteria</taxon>
        <taxon>Pseudomonadati</taxon>
        <taxon>Myxococcota</taxon>
        <taxon>Polyangia</taxon>
        <taxon>Haliangiales</taxon>
        <taxon>Kofleriaceae</taxon>
        <taxon>Haliangium</taxon>
    </lineage>
</organism>
<keyword evidence="2" id="KW-1133">Transmembrane helix</keyword>
<dbReference type="eggNOG" id="COG3523">
    <property type="taxonomic scope" value="Bacteria"/>
</dbReference>
<dbReference type="AlphaFoldDB" id="D0LR51"/>
<evidence type="ECO:0000256" key="1">
    <source>
        <dbReference type="SAM" id="MobiDB-lite"/>
    </source>
</evidence>
<keyword evidence="2" id="KW-0472">Membrane</keyword>
<name>D0LR51_HALO1</name>
<evidence type="ECO:0000313" key="3">
    <source>
        <dbReference type="EMBL" id="ACY15559.1"/>
    </source>
</evidence>
<dbReference type="KEGG" id="hoh:Hoch_3053"/>
<feature type="region of interest" description="Disordered" evidence="1">
    <location>
        <begin position="1"/>
        <end position="62"/>
    </location>
</feature>
<proteinExistence type="predicted"/>
<evidence type="ECO:0000256" key="2">
    <source>
        <dbReference type="SAM" id="Phobius"/>
    </source>
</evidence>
<feature type="compositionally biased region" description="Low complexity" evidence="1">
    <location>
        <begin position="8"/>
        <end position="62"/>
    </location>
</feature>
<feature type="transmembrane region" description="Helical" evidence="2">
    <location>
        <begin position="393"/>
        <end position="413"/>
    </location>
</feature>
<feature type="transmembrane region" description="Helical" evidence="2">
    <location>
        <begin position="73"/>
        <end position="94"/>
    </location>
</feature>
<dbReference type="RefSeq" id="WP_012828159.1">
    <property type="nucleotide sequence ID" value="NC_013440.1"/>
</dbReference>
<sequence>MQSPENNPAVSAGGSVDAGAGASPAAGSSGDADASAAAGAGTAVPDPAAPAPAAGADAPAAGADPAGWPWETILWIAGGVLLLIVLVVAAVLLWRWWQRRQRQAPAEPAAPALSERLEQVWKPFYRELPPAARHYPTVVVLGHAGAGKSQLIDSHVDWRGQENQYLHSAVNGGPLQLYLGPEVVVHELSTGLLGDLSRQARRALTKLWRRVGPSVIVVVALDGRRLAGASEDELRRLAQLVRGKIGLLPRRVRGAVRLRVCITHLDASEGYAEFAQLAGTHPGELRLEALGPGYDDASAWLAAYEPHLSYALTRRSAPEFARFVRFLEALPVLVRQFAPLARSLAGEDPFAPRYRLDELSLSALLPASSVGEPFAVDRAQVAASLAESRRRHLYYSAAMAVVALAAVTGLHVWHVGRLHDAEDAVRALAQNRVTLADTRPSMARDATASAVDAASERLLFQRARAAGEAIDAVRDSEILWLGRVFEDRKDALALAFTDAVRDKTLLPLVSRGDERVRLLYAVSLIYAARSTELGALINETPAPWVQRLRLPETLVRDYLRASEQPWDGLVTLPALPAGGDDGGEGEGDWSAYFEHLRAIYQADALSPAALAAAQASAPLLTDAQEYALLAEAAAALPADPVLLEQLAPLLDSLSRSTWVRENYGQLSALTSMVADTDLSVRATPGWTLGMLLDELVRLSEGAAPGEDVYRFALDGRDYAFARASWADMAARARAGALIRGVLGDIEAAQRSPFFRADAFLPGVAPAAAGLGASRGIRGVYTRQAFAEHVAPVLAQTQPVLDQAALDAADASTLSSYVLASADSYARAYREELSQYYQSFRFEVAQPASLPYALRAFTGAPSWFTDFLHVVATTASPPLGEGSFFVPMASNLQPFAALVALLAEDQGSFPNLAPHAQIVAALVSALEAGGAAGADAGAAGGDAAAEQDGLRSELSAVGALVLDVLSGNGDSHVAQTRAWLASTNLDRSFHEPFLAPVEEAYALGREDIEAAVQRLWQREVLPVALPLLSRFPFDEAADRGLTPDELEAALRAQGKQPGGFWQAFDALVGPATARARDGGFRMLSPLRPPAGMLRQLDALAALSERLWDADGKRVAFVVQVTPLPLPREAAAGRVPTLAYLKAGSAGVYAFNQQPSAQALAVDWWAADAASVGLQLTAPASASKRHVSVEVAAQSWSFWDLLRRAQVSGETWSWEIPVSADETSRRAVRFAFDEDPFDVFDVPQSARSSALLSPRSSAARGAP</sequence>
<protein>
    <recommendedName>
        <fullName evidence="5">IcmF-related N-terminal domain-containing protein</fullName>
    </recommendedName>
</protein>
<keyword evidence="2" id="KW-0812">Transmembrane</keyword>
<keyword evidence="4" id="KW-1185">Reference proteome</keyword>
<dbReference type="STRING" id="502025.Hoch_3053"/>
<dbReference type="OrthoDB" id="5476391at2"/>
<dbReference type="Proteomes" id="UP000001880">
    <property type="component" value="Chromosome"/>
</dbReference>